<dbReference type="InterPro" id="IPR007110">
    <property type="entry name" value="Ig-like_dom"/>
</dbReference>
<dbReference type="InterPro" id="IPR036179">
    <property type="entry name" value="Ig-like_dom_sf"/>
</dbReference>
<keyword evidence="1" id="KW-0812">Transmembrane</keyword>
<dbReference type="Proteomes" id="UP000827092">
    <property type="component" value="Unassembled WGS sequence"/>
</dbReference>
<reference evidence="3 4" key="1">
    <citation type="journal article" date="2022" name="Nat. Ecol. Evol.">
        <title>A masculinizing supergene underlies an exaggerated male reproductive morph in a spider.</title>
        <authorList>
            <person name="Hendrickx F."/>
            <person name="De Corte Z."/>
            <person name="Sonet G."/>
            <person name="Van Belleghem S.M."/>
            <person name="Kostlbacher S."/>
            <person name="Vangestel C."/>
        </authorList>
    </citation>
    <scope>NUCLEOTIDE SEQUENCE [LARGE SCALE GENOMIC DNA]</scope>
    <source>
        <strain evidence="3">W744_W776</strain>
    </source>
</reference>
<gene>
    <name evidence="3" type="ORF">JTE90_003610</name>
</gene>
<evidence type="ECO:0000313" key="4">
    <source>
        <dbReference type="Proteomes" id="UP000827092"/>
    </source>
</evidence>
<dbReference type="PROSITE" id="PS50835">
    <property type="entry name" value="IG_LIKE"/>
    <property type="match status" value="1"/>
</dbReference>
<name>A0AAV6VBJ5_9ARAC</name>
<dbReference type="AlphaFoldDB" id="A0AAV6VBJ5"/>
<proteinExistence type="predicted"/>
<evidence type="ECO:0000313" key="3">
    <source>
        <dbReference type="EMBL" id="KAG8194009.1"/>
    </source>
</evidence>
<feature type="transmembrane region" description="Helical" evidence="1">
    <location>
        <begin position="345"/>
        <end position="369"/>
    </location>
</feature>
<accession>A0AAV6VBJ5</accession>
<organism evidence="3 4">
    <name type="scientific">Oedothorax gibbosus</name>
    <dbReference type="NCBI Taxonomy" id="931172"/>
    <lineage>
        <taxon>Eukaryota</taxon>
        <taxon>Metazoa</taxon>
        <taxon>Ecdysozoa</taxon>
        <taxon>Arthropoda</taxon>
        <taxon>Chelicerata</taxon>
        <taxon>Arachnida</taxon>
        <taxon>Araneae</taxon>
        <taxon>Araneomorphae</taxon>
        <taxon>Entelegynae</taxon>
        <taxon>Araneoidea</taxon>
        <taxon>Linyphiidae</taxon>
        <taxon>Erigoninae</taxon>
        <taxon>Oedothorax</taxon>
    </lineage>
</organism>
<feature type="domain" description="Ig-like" evidence="2">
    <location>
        <begin position="8"/>
        <end position="141"/>
    </location>
</feature>
<protein>
    <recommendedName>
        <fullName evidence="2">Ig-like domain-containing protein</fullName>
    </recommendedName>
</protein>
<keyword evidence="4" id="KW-1185">Reference proteome</keyword>
<dbReference type="InterPro" id="IPR013783">
    <property type="entry name" value="Ig-like_fold"/>
</dbReference>
<keyword evidence="1" id="KW-0472">Membrane</keyword>
<evidence type="ECO:0000256" key="1">
    <source>
        <dbReference type="SAM" id="Phobius"/>
    </source>
</evidence>
<dbReference type="SUPFAM" id="SSF48726">
    <property type="entry name" value="Immunoglobulin"/>
    <property type="match status" value="1"/>
</dbReference>
<dbReference type="PANTHER" id="PTHR21261:SF2">
    <property type="entry name" value="GH04238P-RELATED"/>
    <property type="match status" value="1"/>
</dbReference>
<dbReference type="PANTHER" id="PTHR21261">
    <property type="entry name" value="BEAT PROTEIN"/>
    <property type="match status" value="1"/>
</dbReference>
<feature type="transmembrane region" description="Helical" evidence="1">
    <location>
        <begin position="530"/>
        <end position="555"/>
    </location>
</feature>
<keyword evidence="1" id="KW-1133">Transmembrane helix</keyword>
<feature type="transmembrane region" description="Helical" evidence="1">
    <location>
        <begin position="425"/>
        <end position="448"/>
    </location>
</feature>
<feature type="transmembrane region" description="Helical" evidence="1">
    <location>
        <begin position="301"/>
        <end position="324"/>
    </location>
</feature>
<dbReference type="Gene3D" id="2.60.40.10">
    <property type="entry name" value="Immunoglobulins"/>
    <property type="match status" value="1"/>
</dbReference>
<sequence>MAEVEAVPRILFLFLLGLSGCCSLRITRLTVPSWVQNGSVDSVLLDCEYEYSLKEDEKLVVKWFHEDDPKPVYQWIPELDTKLFSDKFRLLEDYEVPSGNAYTRSRAIVIQKPTTEMSGLYKCEVQSLEGSDVMEDNMIVYSPPTWVSLNYSISAGVVRVVCEVGGVFPLPEMSLFQIKPKTVDRTPINDTDMEYEVDEDDGSYDVEFVTEIPEEELMEGPTFFGCTVSMEGAEYEKEVKVPYFPNPIAEKQEVLACGHLATILIFLKRKSLYCSMKNLCHLARELNPTINVGGKDMAFEIIFLAIASAMFASTMVVYFFFDAFGYFLHQIQLPNYIPQIYKFEYLFFVLCCFVTSYTVSIVTTGFIYLMSKNIFKAIGDILGEYSLKLKKRTESNVPWTTKAMSDDIGMFKNITLVVNEIEDTFGLFVLILYATIMAAFFNTVSVMLQNTVNTYATISYIVWTSCVATVTVVQMSRYGSYVTSQVQGLKRQMIVCSDELIRSSQPKSTMDVFHYLFEIVMKSQIQVTGYSMFVISYSLILPIISTLITYSVLLLQLDSRHT</sequence>
<dbReference type="EMBL" id="JAFNEN010000111">
    <property type="protein sequence ID" value="KAG8194009.1"/>
    <property type="molecule type" value="Genomic_DNA"/>
</dbReference>
<evidence type="ECO:0000259" key="2">
    <source>
        <dbReference type="PROSITE" id="PS50835"/>
    </source>
</evidence>
<feature type="transmembrane region" description="Helical" evidence="1">
    <location>
        <begin position="455"/>
        <end position="475"/>
    </location>
</feature>
<comment type="caution">
    <text evidence="3">The sequence shown here is derived from an EMBL/GenBank/DDBJ whole genome shotgun (WGS) entry which is preliminary data.</text>
</comment>